<accession>A0A368XGU5</accession>
<dbReference type="InterPro" id="IPR035895">
    <property type="entry name" value="HPr-like_sf"/>
</dbReference>
<dbReference type="PRINTS" id="PR00107">
    <property type="entry name" value="PHOSPHOCPHPR"/>
</dbReference>
<dbReference type="Gene3D" id="3.30.1340.10">
    <property type="entry name" value="HPr-like"/>
    <property type="match status" value="1"/>
</dbReference>
<gene>
    <name evidence="2" type="ORF">DFR57_108156</name>
</gene>
<evidence type="ECO:0000259" key="1">
    <source>
        <dbReference type="PROSITE" id="PS51350"/>
    </source>
</evidence>
<dbReference type="PANTHER" id="PTHR33705">
    <property type="entry name" value="PHOSPHOCARRIER PROTEIN HPR"/>
    <property type="match status" value="1"/>
</dbReference>
<dbReference type="InterPro" id="IPR050399">
    <property type="entry name" value="HPr"/>
</dbReference>
<dbReference type="CDD" id="cd00367">
    <property type="entry name" value="PTS-HPr_like"/>
    <property type="match status" value="1"/>
</dbReference>
<dbReference type="Pfam" id="PF00381">
    <property type="entry name" value="PTS-HPr"/>
    <property type="match status" value="1"/>
</dbReference>
<dbReference type="PANTHER" id="PTHR33705:SF5">
    <property type="entry name" value="HPR-LIKE PROTEIN CRH"/>
    <property type="match status" value="1"/>
</dbReference>
<dbReference type="NCBIfam" id="TIGR01003">
    <property type="entry name" value="PTS_HPr_family"/>
    <property type="match status" value="1"/>
</dbReference>
<dbReference type="OrthoDB" id="9809047at2"/>
<dbReference type="PROSITE" id="PS51350">
    <property type="entry name" value="PTS_HPR_DOM"/>
    <property type="match status" value="1"/>
</dbReference>
<dbReference type="SUPFAM" id="SSF55594">
    <property type="entry name" value="HPr-like"/>
    <property type="match status" value="1"/>
</dbReference>
<sequence>MVEKTVVIGLHPGLQARPAAEFVQRANSYASELFIEKGNKRVNAKSIMGLMSLAITNGDEITLLVDGSDEDVALKELTTYVENK</sequence>
<protein>
    <submittedName>
        <fullName evidence="2">Catabolite repression HPr-like protein</fullName>
    </submittedName>
</protein>
<dbReference type="EMBL" id="QPJJ01000008">
    <property type="protein sequence ID" value="RCW67055.1"/>
    <property type="molecule type" value="Genomic_DNA"/>
</dbReference>
<organism evidence="2 3">
    <name type="scientific">Saliterribacillus persicus</name>
    <dbReference type="NCBI Taxonomy" id="930114"/>
    <lineage>
        <taxon>Bacteria</taxon>
        <taxon>Bacillati</taxon>
        <taxon>Bacillota</taxon>
        <taxon>Bacilli</taxon>
        <taxon>Bacillales</taxon>
        <taxon>Bacillaceae</taxon>
        <taxon>Saliterribacillus</taxon>
    </lineage>
</organism>
<feature type="domain" description="HPr" evidence="1">
    <location>
        <begin position="1"/>
        <end position="84"/>
    </location>
</feature>
<evidence type="ECO:0000313" key="2">
    <source>
        <dbReference type="EMBL" id="RCW67055.1"/>
    </source>
</evidence>
<dbReference type="InterPro" id="IPR000032">
    <property type="entry name" value="HPr-like"/>
</dbReference>
<proteinExistence type="predicted"/>
<evidence type="ECO:0000313" key="3">
    <source>
        <dbReference type="Proteomes" id="UP000252585"/>
    </source>
</evidence>
<comment type="caution">
    <text evidence="2">The sequence shown here is derived from an EMBL/GenBank/DDBJ whole genome shotgun (WGS) entry which is preliminary data.</text>
</comment>
<name>A0A368XGU5_9BACI</name>
<dbReference type="Proteomes" id="UP000252585">
    <property type="component" value="Unassembled WGS sequence"/>
</dbReference>
<reference evidence="2 3" key="1">
    <citation type="submission" date="2018-07" db="EMBL/GenBank/DDBJ databases">
        <title>Genomic Encyclopedia of Type Strains, Phase IV (KMG-IV): sequencing the most valuable type-strain genomes for metagenomic binning, comparative biology and taxonomic classification.</title>
        <authorList>
            <person name="Goeker M."/>
        </authorList>
    </citation>
    <scope>NUCLEOTIDE SEQUENCE [LARGE SCALE GENOMIC DNA]</scope>
    <source>
        <strain evidence="2 3">DSM 27696</strain>
    </source>
</reference>
<keyword evidence="3" id="KW-1185">Reference proteome</keyword>
<dbReference type="AlphaFoldDB" id="A0A368XGU5"/>
<dbReference type="RefSeq" id="WP_114353201.1">
    <property type="nucleotide sequence ID" value="NZ_QPJJ01000008.1"/>
</dbReference>